<evidence type="ECO:0000313" key="5">
    <source>
        <dbReference type="Proteomes" id="UP000015101"/>
    </source>
</evidence>
<evidence type="ECO:0000256" key="1">
    <source>
        <dbReference type="SAM" id="MobiDB-lite"/>
    </source>
</evidence>
<feature type="compositionally biased region" description="Basic and acidic residues" evidence="1">
    <location>
        <begin position="281"/>
        <end position="290"/>
    </location>
</feature>
<feature type="compositionally biased region" description="Low complexity" evidence="1">
    <location>
        <begin position="223"/>
        <end position="240"/>
    </location>
</feature>
<dbReference type="HOGENOM" id="CLU_604506_0_0_1"/>
<feature type="region of interest" description="Disordered" evidence="1">
    <location>
        <begin position="37"/>
        <end position="192"/>
    </location>
</feature>
<sequence length="453" mass="50357">MVTVGLSALLSLASPSTSFKLIYLFVFTNNQFLISTTTRSSSSGSCCGSSSSRGSSSKSSHSSVSTCTTNNMDNDNTDGSSNDNSASTGTKIDVENDVNANFSDNFQTGNNTEPSTISSSTDDSPNDLPNRTSEANVSEATHEERPFFHINDDDGDDNDSINNSDINSSYSDTESDSNNSYSDDDGDSYYNSTDKERIKKWEMFYSTDEISGSQSENRDVPTNNNNNNNDINNVVNSSGNTREEDDNARKVTKRVVFADDCGLQLSDSRQTNSDSDENDDEVSRYLDPSRHNNNNNNSNSNNNNDDDGSNKNFTKHVSAEMSSSQFNFLNPRSIRDLENFTNSLLTNQVVLERFTTLTFRYNRSKIDSVSLFGTIWTLTNEIPDNKTVTSRHFVISVCLTSGSVRQVGISLGRMAGRVPVVSRNERTKVPNWHLMKMAYWFEFNLDRRVCLDQ</sequence>
<proteinExistence type="predicted"/>
<reference evidence="5" key="1">
    <citation type="submission" date="2012-12" db="EMBL/GenBank/DDBJ databases">
        <authorList>
            <person name="Hellsten U."/>
            <person name="Grimwood J."/>
            <person name="Chapman J.A."/>
            <person name="Shapiro H."/>
            <person name="Aerts A."/>
            <person name="Otillar R.P."/>
            <person name="Terry A.Y."/>
            <person name="Boore J.L."/>
            <person name="Simakov O."/>
            <person name="Marletaz F."/>
            <person name="Cho S.-J."/>
            <person name="Edsinger-Gonzales E."/>
            <person name="Havlak P."/>
            <person name="Kuo D.-H."/>
            <person name="Larsson T."/>
            <person name="Lv J."/>
            <person name="Arendt D."/>
            <person name="Savage R."/>
            <person name="Osoegawa K."/>
            <person name="de Jong P."/>
            <person name="Lindberg D.R."/>
            <person name="Seaver E.C."/>
            <person name="Weisblat D.A."/>
            <person name="Putnam N.H."/>
            <person name="Grigoriev I.V."/>
            <person name="Rokhsar D.S."/>
        </authorList>
    </citation>
    <scope>NUCLEOTIDE SEQUENCE</scope>
</reference>
<dbReference type="EnsemblMetazoa" id="HelroT191646">
    <property type="protein sequence ID" value="HelroP191646"/>
    <property type="gene ID" value="HelroG191646"/>
</dbReference>
<dbReference type="RefSeq" id="XP_009017183.1">
    <property type="nucleotide sequence ID" value="XM_009018935.1"/>
</dbReference>
<keyword evidence="2" id="KW-0732">Signal</keyword>
<name>T1FT61_HELRO</name>
<evidence type="ECO:0000313" key="3">
    <source>
        <dbReference type="EMBL" id="ESO04604.1"/>
    </source>
</evidence>
<dbReference type="InParanoid" id="T1FT61"/>
<keyword evidence="5" id="KW-1185">Reference proteome</keyword>
<feature type="compositionally biased region" description="Low complexity" evidence="1">
    <location>
        <begin position="160"/>
        <end position="181"/>
    </location>
</feature>
<feature type="region of interest" description="Disordered" evidence="1">
    <location>
        <begin position="210"/>
        <end position="250"/>
    </location>
</feature>
<organism evidence="4 5">
    <name type="scientific">Helobdella robusta</name>
    <name type="common">Californian leech</name>
    <dbReference type="NCBI Taxonomy" id="6412"/>
    <lineage>
        <taxon>Eukaryota</taxon>
        <taxon>Metazoa</taxon>
        <taxon>Spiralia</taxon>
        <taxon>Lophotrochozoa</taxon>
        <taxon>Annelida</taxon>
        <taxon>Clitellata</taxon>
        <taxon>Hirudinea</taxon>
        <taxon>Rhynchobdellida</taxon>
        <taxon>Glossiphoniidae</taxon>
        <taxon>Helobdella</taxon>
    </lineage>
</organism>
<reference evidence="4" key="3">
    <citation type="submission" date="2015-06" db="UniProtKB">
        <authorList>
            <consortium name="EnsemblMetazoa"/>
        </authorList>
    </citation>
    <scope>IDENTIFICATION</scope>
</reference>
<evidence type="ECO:0000256" key="2">
    <source>
        <dbReference type="SAM" id="SignalP"/>
    </source>
</evidence>
<dbReference type="KEGG" id="hro:HELRODRAFT_191646"/>
<dbReference type="EMBL" id="KB096457">
    <property type="protein sequence ID" value="ESO04604.1"/>
    <property type="molecule type" value="Genomic_DNA"/>
</dbReference>
<feature type="compositionally biased region" description="Basic and acidic residues" evidence="1">
    <location>
        <begin position="140"/>
        <end position="152"/>
    </location>
</feature>
<dbReference type="EMBL" id="AMQM01004146">
    <property type="status" value="NOT_ANNOTATED_CDS"/>
    <property type="molecule type" value="Genomic_DNA"/>
</dbReference>
<feature type="region of interest" description="Disordered" evidence="1">
    <location>
        <begin position="264"/>
        <end position="314"/>
    </location>
</feature>
<evidence type="ECO:0000313" key="4">
    <source>
        <dbReference type="EnsemblMetazoa" id="HelroP191646"/>
    </source>
</evidence>
<feature type="compositionally biased region" description="Polar residues" evidence="1">
    <location>
        <begin position="98"/>
        <end position="113"/>
    </location>
</feature>
<accession>T1FT61</accession>
<dbReference type="AlphaFoldDB" id="T1FT61"/>
<dbReference type="GeneID" id="20212008"/>
<gene>
    <name evidence="4" type="primary">20212008</name>
    <name evidence="3" type="ORF">HELRODRAFT_191646</name>
</gene>
<feature type="chain" id="PRO_5010980943" evidence="2">
    <location>
        <begin position="19"/>
        <end position="453"/>
    </location>
</feature>
<feature type="compositionally biased region" description="Polar residues" evidence="1">
    <location>
        <begin position="127"/>
        <end position="139"/>
    </location>
</feature>
<feature type="signal peptide" evidence="2">
    <location>
        <begin position="1"/>
        <end position="18"/>
    </location>
</feature>
<feature type="compositionally biased region" description="Low complexity" evidence="1">
    <location>
        <begin position="292"/>
        <end position="303"/>
    </location>
</feature>
<feature type="compositionally biased region" description="Low complexity" evidence="1">
    <location>
        <begin position="114"/>
        <end position="123"/>
    </location>
</feature>
<protein>
    <submittedName>
        <fullName evidence="3 4">Uncharacterized protein</fullName>
    </submittedName>
</protein>
<dbReference type="Proteomes" id="UP000015101">
    <property type="component" value="Unassembled WGS sequence"/>
</dbReference>
<reference evidence="3 5" key="2">
    <citation type="journal article" date="2013" name="Nature">
        <title>Insights into bilaterian evolution from three spiralian genomes.</title>
        <authorList>
            <person name="Simakov O."/>
            <person name="Marletaz F."/>
            <person name="Cho S.J."/>
            <person name="Edsinger-Gonzales E."/>
            <person name="Havlak P."/>
            <person name="Hellsten U."/>
            <person name="Kuo D.H."/>
            <person name="Larsson T."/>
            <person name="Lv J."/>
            <person name="Arendt D."/>
            <person name="Savage R."/>
            <person name="Osoegawa K."/>
            <person name="de Jong P."/>
            <person name="Grimwood J."/>
            <person name="Chapman J.A."/>
            <person name="Shapiro H."/>
            <person name="Aerts A."/>
            <person name="Otillar R.P."/>
            <person name="Terry A.Y."/>
            <person name="Boore J.L."/>
            <person name="Grigoriev I.V."/>
            <person name="Lindberg D.R."/>
            <person name="Seaver E.C."/>
            <person name="Weisblat D.A."/>
            <person name="Putnam N.H."/>
            <person name="Rokhsar D.S."/>
        </authorList>
    </citation>
    <scope>NUCLEOTIDE SEQUENCE</scope>
</reference>
<dbReference type="EMBL" id="AMQM01004145">
    <property type="status" value="NOT_ANNOTATED_CDS"/>
    <property type="molecule type" value="Genomic_DNA"/>
</dbReference>
<dbReference type="CTD" id="20212008"/>
<feature type="compositionally biased region" description="Low complexity" evidence="1">
    <location>
        <begin position="37"/>
        <end position="90"/>
    </location>
</feature>